<evidence type="ECO:0000313" key="2">
    <source>
        <dbReference type="EMBL" id="TMS38916.1"/>
    </source>
</evidence>
<proteinExistence type="predicted"/>
<feature type="region of interest" description="Disordered" evidence="1">
    <location>
        <begin position="129"/>
        <end position="217"/>
    </location>
</feature>
<feature type="region of interest" description="Disordered" evidence="1">
    <location>
        <begin position="1"/>
        <end position="20"/>
    </location>
</feature>
<dbReference type="AlphaFoldDB" id="A0A4U8UZC0"/>
<comment type="caution">
    <text evidence="2">The sequence shown here is derived from an EMBL/GenBank/DDBJ whole genome shotgun (WGS) entry which is preliminary data.</text>
</comment>
<reference evidence="2 4" key="2">
    <citation type="journal article" date="2015" name="Genome Biol.">
        <title>Comparative genomics of Steinernema reveals deeply conserved gene regulatory networks.</title>
        <authorList>
            <person name="Dillman A.R."/>
            <person name="Macchietto M."/>
            <person name="Porter C.F."/>
            <person name="Rogers A."/>
            <person name="Williams B."/>
            <person name="Antoshechkin I."/>
            <person name="Lee M.M."/>
            <person name="Goodwin Z."/>
            <person name="Lu X."/>
            <person name="Lewis E.E."/>
            <person name="Goodrich-Blair H."/>
            <person name="Stock S.P."/>
            <person name="Adams B.J."/>
            <person name="Sternberg P.W."/>
            <person name="Mortazavi A."/>
        </authorList>
    </citation>
    <scope>NUCLEOTIDE SEQUENCE [LARGE SCALE GENOMIC DNA]</scope>
    <source>
        <strain evidence="2 4">ALL</strain>
    </source>
</reference>
<evidence type="ECO:0000313" key="3">
    <source>
        <dbReference type="EMBL" id="TMS38927.1"/>
    </source>
</evidence>
<reference evidence="2" key="1">
    <citation type="submission" date="2013-11" db="EMBL/GenBank/DDBJ databases">
        <authorList>
            <person name="Sternberg P."/>
            <person name="Dillman A."/>
            <person name="Macchietto M."/>
        </authorList>
    </citation>
    <scope>NUCLEOTIDE SEQUENCE</scope>
    <source>
        <strain evidence="2">ALL</strain>
    </source>
</reference>
<organism evidence="2 4">
    <name type="scientific">Steinernema carpocapsae</name>
    <name type="common">Entomopathogenic nematode</name>
    <dbReference type="NCBI Taxonomy" id="34508"/>
    <lineage>
        <taxon>Eukaryota</taxon>
        <taxon>Metazoa</taxon>
        <taxon>Ecdysozoa</taxon>
        <taxon>Nematoda</taxon>
        <taxon>Chromadorea</taxon>
        <taxon>Rhabditida</taxon>
        <taxon>Tylenchina</taxon>
        <taxon>Panagrolaimomorpha</taxon>
        <taxon>Strongyloidoidea</taxon>
        <taxon>Steinernematidae</taxon>
        <taxon>Steinernema</taxon>
    </lineage>
</organism>
<keyword evidence="4" id="KW-1185">Reference proteome</keyword>
<dbReference type="Proteomes" id="UP000298663">
    <property type="component" value="Chromosome X"/>
</dbReference>
<dbReference type="EMBL" id="AZBU02000001">
    <property type="protein sequence ID" value="TMS38916.1"/>
    <property type="molecule type" value="Genomic_DNA"/>
</dbReference>
<feature type="compositionally biased region" description="Acidic residues" evidence="1">
    <location>
        <begin position="129"/>
        <end position="153"/>
    </location>
</feature>
<accession>A0A4U8UZC0</accession>
<gene>
    <name evidence="2" type="ORF">L596_005538</name>
    <name evidence="3" type="ORF">L596_005549</name>
</gene>
<protein>
    <submittedName>
        <fullName evidence="2">Uncharacterized protein</fullName>
    </submittedName>
</protein>
<reference evidence="2 4" key="3">
    <citation type="journal article" date="2019" name="G3 (Bethesda)">
        <title>Hybrid Assembly of the Genome of the Entomopathogenic Nematode Steinernema carpocapsae Identifies the X-Chromosome.</title>
        <authorList>
            <person name="Serra L."/>
            <person name="Macchietto M."/>
            <person name="Macias-Munoz A."/>
            <person name="McGill C.J."/>
            <person name="Rodriguez I.M."/>
            <person name="Rodriguez B."/>
            <person name="Murad R."/>
            <person name="Mortazavi A."/>
        </authorList>
    </citation>
    <scope>NUCLEOTIDE SEQUENCE [LARGE SCALE GENOMIC DNA]</scope>
    <source>
        <strain evidence="2 4">ALL</strain>
    </source>
</reference>
<sequence>MWKTSAMVSKRKRCRSADPRERNEPFVMALDTNIITAATSQLAAKIKGLDHRLSFTRGQVEMAMHEATTLNITLETEMREGMGQSSGKANERFDREADGLDEACFDQNQMCKHLEAYYKRGCRWESADVNEEEENEDEQIDEEEVEDEQESEEEFHAGYPSSYTSPSDEEEVEEYDPELAPYPLRAVPFSDDEEHDKENRVADDYLDALERSLNSQT</sequence>
<evidence type="ECO:0000256" key="1">
    <source>
        <dbReference type="SAM" id="MobiDB-lite"/>
    </source>
</evidence>
<evidence type="ECO:0000313" key="4">
    <source>
        <dbReference type="Proteomes" id="UP000298663"/>
    </source>
</evidence>
<dbReference type="EMBL" id="AZBU02000001">
    <property type="protein sequence ID" value="TMS38927.1"/>
    <property type="molecule type" value="Genomic_DNA"/>
</dbReference>
<feature type="compositionally biased region" description="Acidic residues" evidence="1">
    <location>
        <begin position="167"/>
        <end position="177"/>
    </location>
</feature>
<name>A0A4U8UZC0_STECR</name>